<protein>
    <submittedName>
        <fullName evidence="5">Regulatory protein MarR</fullName>
    </submittedName>
</protein>
<dbReference type="InterPro" id="IPR036390">
    <property type="entry name" value="WH_DNA-bd_sf"/>
</dbReference>
<dbReference type="PANTHER" id="PTHR33164">
    <property type="entry name" value="TRANSCRIPTIONAL REGULATOR, MARR FAMILY"/>
    <property type="match status" value="1"/>
</dbReference>
<dbReference type="GO" id="GO:0006950">
    <property type="term" value="P:response to stress"/>
    <property type="evidence" value="ECO:0007669"/>
    <property type="project" value="TreeGrafter"/>
</dbReference>
<dbReference type="STRING" id="709986.Deima_2004"/>
<dbReference type="InterPro" id="IPR039422">
    <property type="entry name" value="MarR/SlyA-like"/>
</dbReference>
<evidence type="ECO:0000313" key="6">
    <source>
        <dbReference type="Proteomes" id="UP000008635"/>
    </source>
</evidence>
<dbReference type="InterPro" id="IPR000835">
    <property type="entry name" value="HTH_MarR-typ"/>
</dbReference>
<dbReference type="GO" id="GO:0003677">
    <property type="term" value="F:DNA binding"/>
    <property type="evidence" value="ECO:0007669"/>
    <property type="project" value="UniProtKB-KW"/>
</dbReference>
<reference evidence="6" key="2">
    <citation type="submission" date="2011-01" db="EMBL/GenBank/DDBJ databases">
        <title>The complete genome of Deinococcus maricopensis DSM 21211.</title>
        <authorList>
            <consortium name="US DOE Joint Genome Institute (JGI-PGF)"/>
            <person name="Lucas S."/>
            <person name="Copeland A."/>
            <person name="Lapidus A."/>
            <person name="Goodwin L."/>
            <person name="Pitluck S."/>
            <person name="Kyrpides N."/>
            <person name="Mavromatis K."/>
            <person name="Pagani I."/>
            <person name="Ivanova N."/>
            <person name="Ovchinnikova G."/>
            <person name="Zeytun A."/>
            <person name="Detter J.C."/>
            <person name="Han C."/>
            <person name="Land M."/>
            <person name="Hauser L."/>
            <person name="Markowitz V."/>
            <person name="Cheng J.-F."/>
            <person name="Hugenholtz P."/>
            <person name="Woyke T."/>
            <person name="Wu D."/>
            <person name="Pukall R."/>
            <person name="Gehrich-Schroeter G."/>
            <person name="Brambilla E."/>
            <person name="Klenk H.-P."/>
            <person name="Eisen J.A."/>
        </authorList>
    </citation>
    <scope>NUCLEOTIDE SEQUENCE [LARGE SCALE GENOMIC DNA]</scope>
    <source>
        <strain evidence="6">DSM 21211 / LMG 22137 / NRRL B-23946 / LB-34</strain>
    </source>
</reference>
<dbReference type="EMBL" id="CP002454">
    <property type="protein sequence ID" value="ADV67649.1"/>
    <property type="molecule type" value="Genomic_DNA"/>
</dbReference>
<evidence type="ECO:0000256" key="3">
    <source>
        <dbReference type="ARBA" id="ARBA00023163"/>
    </source>
</evidence>
<dbReference type="PROSITE" id="PS50995">
    <property type="entry name" value="HTH_MARR_2"/>
    <property type="match status" value="1"/>
</dbReference>
<evidence type="ECO:0000256" key="2">
    <source>
        <dbReference type="ARBA" id="ARBA00023125"/>
    </source>
</evidence>
<dbReference type="GO" id="GO:0003700">
    <property type="term" value="F:DNA-binding transcription factor activity"/>
    <property type="evidence" value="ECO:0007669"/>
    <property type="project" value="InterPro"/>
</dbReference>
<gene>
    <name evidence="5" type="ordered locus">Deima_2004</name>
</gene>
<feature type="domain" description="HTH marR-type" evidence="4">
    <location>
        <begin position="18"/>
        <end position="152"/>
    </location>
</feature>
<keyword evidence="3" id="KW-0804">Transcription</keyword>
<dbReference type="PANTHER" id="PTHR33164:SF57">
    <property type="entry name" value="MARR-FAMILY TRANSCRIPTIONAL REGULATOR"/>
    <property type="match status" value="1"/>
</dbReference>
<reference evidence="5 6" key="1">
    <citation type="journal article" date="2011" name="Stand. Genomic Sci.">
        <title>Complete genome sequence of Deinococcus maricopensis type strain (LB-34).</title>
        <authorList>
            <person name="Pukall R."/>
            <person name="Zeytun A."/>
            <person name="Lucas S."/>
            <person name="Lapidus A."/>
            <person name="Hammon N."/>
            <person name="Deshpande S."/>
            <person name="Nolan M."/>
            <person name="Cheng J.F."/>
            <person name="Pitluck S."/>
            <person name="Liolios K."/>
            <person name="Pagani I."/>
            <person name="Mikhailova N."/>
            <person name="Ivanova N."/>
            <person name="Mavromatis K."/>
            <person name="Pati A."/>
            <person name="Tapia R."/>
            <person name="Han C."/>
            <person name="Goodwin L."/>
            <person name="Chen A."/>
            <person name="Palaniappan K."/>
            <person name="Land M."/>
            <person name="Hauser L."/>
            <person name="Chang Y.J."/>
            <person name="Jeffries C.D."/>
            <person name="Brambilla E.M."/>
            <person name="Rohde M."/>
            <person name="Goker M."/>
            <person name="Detter J.C."/>
            <person name="Woyke T."/>
            <person name="Bristow J."/>
            <person name="Eisen J.A."/>
            <person name="Markowitz V."/>
            <person name="Hugenholtz P."/>
            <person name="Kyrpides N.C."/>
            <person name="Klenk H.P."/>
        </authorList>
    </citation>
    <scope>NUCLEOTIDE SEQUENCE [LARGE SCALE GENOMIC DNA]</scope>
    <source>
        <strain evidence="6">DSM 21211 / LMG 22137 / NRRL B-23946 / LB-34</strain>
    </source>
</reference>
<organism evidence="5 6">
    <name type="scientific">Deinococcus maricopensis (strain DSM 21211 / LMG 22137 / NRRL B-23946 / LB-34)</name>
    <dbReference type="NCBI Taxonomy" id="709986"/>
    <lineage>
        <taxon>Bacteria</taxon>
        <taxon>Thermotogati</taxon>
        <taxon>Deinococcota</taxon>
        <taxon>Deinococci</taxon>
        <taxon>Deinococcales</taxon>
        <taxon>Deinococcaceae</taxon>
        <taxon>Deinococcus</taxon>
    </lineage>
</organism>
<dbReference type="SMART" id="SM00347">
    <property type="entry name" value="HTH_MARR"/>
    <property type="match status" value="1"/>
</dbReference>
<dbReference type="HOGENOM" id="CLU_083287_7_0_0"/>
<dbReference type="Pfam" id="PF12802">
    <property type="entry name" value="MarR_2"/>
    <property type="match status" value="1"/>
</dbReference>
<name>E8U9B0_DEIML</name>
<dbReference type="PROSITE" id="PS01117">
    <property type="entry name" value="HTH_MARR_1"/>
    <property type="match status" value="1"/>
</dbReference>
<keyword evidence="1" id="KW-0805">Transcription regulation</keyword>
<evidence type="ECO:0000259" key="4">
    <source>
        <dbReference type="PROSITE" id="PS50995"/>
    </source>
</evidence>
<accession>E8U9B0</accession>
<dbReference type="InterPro" id="IPR036388">
    <property type="entry name" value="WH-like_DNA-bd_sf"/>
</dbReference>
<dbReference type="Gene3D" id="1.10.10.10">
    <property type="entry name" value="Winged helix-like DNA-binding domain superfamily/Winged helix DNA-binding domain"/>
    <property type="match status" value="1"/>
</dbReference>
<evidence type="ECO:0000256" key="1">
    <source>
        <dbReference type="ARBA" id="ARBA00023015"/>
    </source>
</evidence>
<proteinExistence type="predicted"/>
<sequence>MTTMMNLPDPATLEQARQQHIGRLLHRAARAYNVLALDRLHAHGHTQLSLAHTNLLPHLDTQGTRIVTLAERAGMTKQAAGQLVAELEAEGYVERHPDPEDRRATRVQFTQKGWRYLLDAQQVKRTIEDDYRTQLGDPLWTHLNTALHTLLREHTPPAESTT</sequence>
<dbReference type="Proteomes" id="UP000008635">
    <property type="component" value="Chromosome"/>
</dbReference>
<dbReference type="AlphaFoldDB" id="E8U9B0"/>
<dbReference type="InterPro" id="IPR023187">
    <property type="entry name" value="Tscrpt_reg_MarR-type_CS"/>
</dbReference>
<evidence type="ECO:0000313" key="5">
    <source>
        <dbReference type="EMBL" id="ADV67649.1"/>
    </source>
</evidence>
<keyword evidence="2" id="KW-0238">DNA-binding</keyword>
<dbReference type="SUPFAM" id="SSF46785">
    <property type="entry name" value="Winged helix' DNA-binding domain"/>
    <property type="match status" value="1"/>
</dbReference>
<dbReference type="KEGG" id="dmr:Deima_2004"/>
<dbReference type="eggNOG" id="COG1846">
    <property type="taxonomic scope" value="Bacteria"/>
</dbReference>
<keyword evidence="6" id="KW-1185">Reference proteome</keyword>